<protein>
    <submittedName>
        <fullName evidence="1">Uncharacterized protein</fullName>
    </submittedName>
</protein>
<keyword evidence="2" id="KW-1185">Reference proteome</keyword>
<dbReference type="EMBL" id="SLWV01000056">
    <property type="protein sequence ID" value="TCO67735.1"/>
    <property type="molecule type" value="Genomic_DNA"/>
</dbReference>
<accession>A0A4R2KMF0</accession>
<evidence type="ECO:0000313" key="1">
    <source>
        <dbReference type="EMBL" id="TCO67735.1"/>
    </source>
</evidence>
<dbReference type="AlphaFoldDB" id="A0A4R2KMF0"/>
<reference evidence="1 2" key="1">
    <citation type="submission" date="2019-03" db="EMBL/GenBank/DDBJ databases">
        <title>Genomic Encyclopedia of Type Strains, Phase IV (KMG-IV): sequencing the most valuable type-strain genomes for metagenomic binning, comparative biology and taxonomic classification.</title>
        <authorList>
            <person name="Goeker M."/>
        </authorList>
    </citation>
    <scope>NUCLEOTIDE SEQUENCE [LARGE SCALE GENOMIC DNA]</scope>
    <source>
        <strain evidence="1 2">DSM 102940</strain>
    </source>
</reference>
<organism evidence="1 2">
    <name type="scientific">Marinisporobacter balticus</name>
    <dbReference type="NCBI Taxonomy" id="2018667"/>
    <lineage>
        <taxon>Bacteria</taxon>
        <taxon>Bacillati</taxon>
        <taxon>Bacillota</taxon>
        <taxon>Clostridia</taxon>
        <taxon>Peptostreptococcales</taxon>
        <taxon>Thermotaleaceae</taxon>
        <taxon>Marinisporobacter</taxon>
    </lineage>
</organism>
<gene>
    <name evidence="1" type="ORF">EV214_1563</name>
</gene>
<dbReference type="Proteomes" id="UP000294919">
    <property type="component" value="Unassembled WGS sequence"/>
</dbReference>
<comment type="caution">
    <text evidence="1">The sequence shown here is derived from an EMBL/GenBank/DDBJ whole genome shotgun (WGS) entry which is preliminary data.</text>
</comment>
<sequence length="51" mass="6026">MVLLGSREEGADIKFVTAEEYQNKRMEIMEEIKEEIDIKEKGFMKEVPLYS</sequence>
<dbReference type="RefSeq" id="WP_165916475.1">
    <property type="nucleotide sequence ID" value="NZ_SLWV01000056.1"/>
</dbReference>
<proteinExistence type="predicted"/>
<name>A0A4R2KMF0_9FIRM</name>
<evidence type="ECO:0000313" key="2">
    <source>
        <dbReference type="Proteomes" id="UP000294919"/>
    </source>
</evidence>